<comment type="caution">
    <text evidence="1">The sequence shown here is derived from an EMBL/GenBank/DDBJ whole genome shotgun (WGS) entry which is preliminary data.</text>
</comment>
<evidence type="ECO:0000313" key="2">
    <source>
        <dbReference type="Proteomes" id="UP001291623"/>
    </source>
</evidence>
<dbReference type="EMBL" id="JAVYJV010000015">
    <property type="protein sequence ID" value="KAK4352528.1"/>
    <property type="molecule type" value="Genomic_DNA"/>
</dbReference>
<accession>A0AAE1RJ04</accession>
<gene>
    <name evidence="1" type="ORF">RND71_028046</name>
</gene>
<name>A0AAE1RJ04_9SOLA</name>
<protein>
    <submittedName>
        <fullName evidence="1">Uncharacterized protein</fullName>
    </submittedName>
</protein>
<sequence>MLKGRLKCSLLRYLSFFLPKNLINGILLLRNYSRNPCSFTFLVRYIWLFGLKIWNLHREVLM</sequence>
<dbReference type="Proteomes" id="UP001291623">
    <property type="component" value="Unassembled WGS sequence"/>
</dbReference>
<proteinExistence type="predicted"/>
<dbReference type="AlphaFoldDB" id="A0AAE1RJ04"/>
<evidence type="ECO:0000313" key="1">
    <source>
        <dbReference type="EMBL" id="KAK4352528.1"/>
    </source>
</evidence>
<reference evidence="1" key="1">
    <citation type="submission" date="2023-12" db="EMBL/GenBank/DDBJ databases">
        <title>Genome assembly of Anisodus tanguticus.</title>
        <authorList>
            <person name="Wang Y.-J."/>
        </authorList>
    </citation>
    <scope>NUCLEOTIDE SEQUENCE</scope>
    <source>
        <strain evidence="1">KB-2021</strain>
        <tissue evidence="1">Leaf</tissue>
    </source>
</reference>
<keyword evidence="2" id="KW-1185">Reference proteome</keyword>
<organism evidence="1 2">
    <name type="scientific">Anisodus tanguticus</name>
    <dbReference type="NCBI Taxonomy" id="243964"/>
    <lineage>
        <taxon>Eukaryota</taxon>
        <taxon>Viridiplantae</taxon>
        <taxon>Streptophyta</taxon>
        <taxon>Embryophyta</taxon>
        <taxon>Tracheophyta</taxon>
        <taxon>Spermatophyta</taxon>
        <taxon>Magnoliopsida</taxon>
        <taxon>eudicotyledons</taxon>
        <taxon>Gunneridae</taxon>
        <taxon>Pentapetalae</taxon>
        <taxon>asterids</taxon>
        <taxon>lamiids</taxon>
        <taxon>Solanales</taxon>
        <taxon>Solanaceae</taxon>
        <taxon>Solanoideae</taxon>
        <taxon>Hyoscyameae</taxon>
        <taxon>Anisodus</taxon>
    </lineage>
</organism>